<dbReference type="OrthoDB" id="6514668at2759"/>
<dbReference type="InParanoid" id="A0A6P6YHW8"/>
<keyword evidence="2" id="KW-1133">Transmembrane helix</keyword>
<protein>
    <submittedName>
        <fullName evidence="4">Bromodomain-containing protein DDB_G0270170-like</fullName>
    </submittedName>
</protein>
<feature type="compositionally biased region" description="Basic residues" evidence="1">
    <location>
        <begin position="268"/>
        <end position="279"/>
    </location>
</feature>
<keyword evidence="2" id="KW-0812">Transmembrane</keyword>
<dbReference type="Proteomes" id="UP000515146">
    <property type="component" value="Unplaced"/>
</dbReference>
<dbReference type="AlphaFoldDB" id="A0A6P6YHW8"/>
<keyword evidence="2" id="KW-0472">Membrane</keyword>
<keyword evidence="3" id="KW-1185">Reference proteome</keyword>
<evidence type="ECO:0000256" key="2">
    <source>
        <dbReference type="SAM" id="Phobius"/>
    </source>
</evidence>
<evidence type="ECO:0000256" key="1">
    <source>
        <dbReference type="SAM" id="MobiDB-lite"/>
    </source>
</evidence>
<feature type="compositionally biased region" description="Polar residues" evidence="1">
    <location>
        <begin position="291"/>
        <end position="314"/>
    </location>
</feature>
<evidence type="ECO:0000313" key="4">
    <source>
        <dbReference type="RefSeq" id="XP_027204444.1"/>
    </source>
</evidence>
<feature type="transmembrane region" description="Helical" evidence="2">
    <location>
        <begin position="46"/>
        <end position="65"/>
    </location>
</feature>
<name>A0A6P6YHW8_DERPT</name>
<sequence>MMEKAGHICLTKSLEYAFQRTQTLTTECPDCGLRLIIRYDHLVNRASSWGVIIGLSALIGYHLGVNRDRILKLTRNLLKFLNFHNDNESRRQQQQQQQLYDNMRKIFRKYHKPTSLSSSSSSTSSLLPTTSNDSAFDTMTISSDYDDYQFTYNKYYDDLFNNYNNNNYNNNINDSPNIIDNNRINNRFFQSKTVDKIDQVLHQIDDIKKSIVEIDDELYHVTGSKYANFNPDFLTLSNVGWFDDDDSLSDCEPISSNKMTNHMSMDSRRKKSIYRKRRNYSTTTKDDYHSNHQMMTTFKANDQNQPQQTLSNNVDNDDESLELEQRRSSRQSFISTSEQLEWDEIECEFCFPNQSPSTATIIDTNDETMENSLFIDEKSIQTSNLSSSTTTQPIIMMTDEQKLQNMQDLLEEAKRLGLLNNIIDAFLQKNSNESILNQSSTTTITKTLRKLSSSDQDDDYDDDDIDAYQ</sequence>
<gene>
    <name evidence="4" type="primary">LOC113798155</name>
</gene>
<reference evidence="4" key="1">
    <citation type="submission" date="2025-08" db="UniProtKB">
        <authorList>
            <consortium name="RefSeq"/>
        </authorList>
    </citation>
    <scope>IDENTIFICATION</scope>
    <source>
        <strain evidence="4">Airmid</strain>
    </source>
</reference>
<feature type="region of interest" description="Disordered" evidence="1">
    <location>
        <begin position="450"/>
        <end position="469"/>
    </location>
</feature>
<proteinExistence type="predicted"/>
<feature type="compositionally biased region" description="Polar residues" evidence="1">
    <location>
        <begin position="254"/>
        <end position="264"/>
    </location>
</feature>
<feature type="region of interest" description="Disordered" evidence="1">
    <location>
        <begin position="253"/>
        <end position="333"/>
    </location>
</feature>
<feature type="compositionally biased region" description="Acidic residues" evidence="1">
    <location>
        <begin position="455"/>
        <end position="469"/>
    </location>
</feature>
<dbReference type="OMA" id="EWDESEY"/>
<organism evidence="3 4">
    <name type="scientific">Dermatophagoides pteronyssinus</name>
    <name type="common">European house dust mite</name>
    <dbReference type="NCBI Taxonomy" id="6956"/>
    <lineage>
        <taxon>Eukaryota</taxon>
        <taxon>Metazoa</taxon>
        <taxon>Ecdysozoa</taxon>
        <taxon>Arthropoda</taxon>
        <taxon>Chelicerata</taxon>
        <taxon>Arachnida</taxon>
        <taxon>Acari</taxon>
        <taxon>Acariformes</taxon>
        <taxon>Sarcoptiformes</taxon>
        <taxon>Astigmata</taxon>
        <taxon>Psoroptidia</taxon>
        <taxon>Analgoidea</taxon>
        <taxon>Pyroglyphidae</taxon>
        <taxon>Dermatophagoidinae</taxon>
        <taxon>Dermatophagoides</taxon>
    </lineage>
</organism>
<dbReference type="KEGG" id="dpte:113798155"/>
<evidence type="ECO:0000313" key="3">
    <source>
        <dbReference type="Proteomes" id="UP000515146"/>
    </source>
</evidence>
<dbReference type="RefSeq" id="XP_027204444.1">
    <property type="nucleotide sequence ID" value="XM_027348643.1"/>
</dbReference>
<accession>A0A6P6YHW8</accession>